<comment type="pathway">
    <text evidence="3">Purine metabolism; IMP biosynthesis via de novo pathway; formate from 10-formyl-5,6,7,8-tetrahydrofolate: step 1/1.</text>
</comment>
<dbReference type="EC" id="3.5.1.10" evidence="3 4"/>
<evidence type="ECO:0000256" key="1">
    <source>
        <dbReference type="ARBA" id="ARBA00022563"/>
    </source>
</evidence>
<dbReference type="PRINTS" id="PR01575">
    <property type="entry name" value="FFH4HYDRLASE"/>
</dbReference>
<dbReference type="PIRSF" id="PIRSF036480">
    <property type="entry name" value="FormyFH4_hydr"/>
    <property type="match status" value="1"/>
</dbReference>
<name>A0ABR8X1Z5_9MICO</name>
<evidence type="ECO:0000313" key="7">
    <source>
        <dbReference type="Proteomes" id="UP000602532"/>
    </source>
</evidence>
<dbReference type="CDD" id="cd08648">
    <property type="entry name" value="FMT_core_Formyl-FH4-Hydrolase_C"/>
    <property type="match status" value="1"/>
</dbReference>
<evidence type="ECO:0000256" key="4">
    <source>
        <dbReference type="NCBIfam" id="TIGR00655"/>
    </source>
</evidence>
<gene>
    <name evidence="3 6" type="primary">purU</name>
    <name evidence="6" type="ORF">H9622_04430</name>
</gene>
<dbReference type="NCBIfam" id="NF004684">
    <property type="entry name" value="PRK06027.1"/>
    <property type="match status" value="1"/>
</dbReference>
<dbReference type="HAMAP" id="MF_01927">
    <property type="entry name" value="PurU"/>
    <property type="match status" value="1"/>
</dbReference>
<organism evidence="6 7">
    <name type="scientific">Microbacterium gallinarum</name>
    <dbReference type="NCBI Taxonomy" id="2762209"/>
    <lineage>
        <taxon>Bacteria</taxon>
        <taxon>Bacillati</taxon>
        <taxon>Actinomycetota</taxon>
        <taxon>Actinomycetes</taxon>
        <taxon>Micrococcales</taxon>
        <taxon>Microbacteriaceae</taxon>
        <taxon>Microbacterium</taxon>
    </lineage>
</organism>
<feature type="domain" description="ACT" evidence="5">
    <location>
        <begin position="14"/>
        <end position="98"/>
    </location>
</feature>
<dbReference type="NCBIfam" id="TIGR00655">
    <property type="entry name" value="PurU"/>
    <property type="match status" value="1"/>
</dbReference>
<reference evidence="6 7" key="1">
    <citation type="submission" date="2020-08" db="EMBL/GenBank/DDBJ databases">
        <title>A Genomic Blueprint of the Chicken Gut Microbiome.</title>
        <authorList>
            <person name="Gilroy R."/>
            <person name="Ravi A."/>
            <person name="Getino M."/>
            <person name="Pursley I."/>
            <person name="Horton D.L."/>
            <person name="Alikhan N.-F."/>
            <person name="Baker D."/>
            <person name="Gharbi K."/>
            <person name="Hall N."/>
            <person name="Watson M."/>
            <person name="Adriaenssens E.M."/>
            <person name="Foster-Nyarko E."/>
            <person name="Jarju S."/>
            <person name="Secka A."/>
            <person name="Antonio M."/>
            <person name="Oren A."/>
            <person name="Chaudhuri R."/>
            <person name="La Ragione R.M."/>
            <person name="Hildebrand F."/>
            <person name="Pallen M.J."/>
        </authorList>
    </citation>
    <scope>NUCLEOTIDE SEQUENCE [LARGE SCALE GENOMIC DNA]</scope>
    <source>
        <strain evidence="6 7">Sa1CUA4</strain>
    </source>
</reference>
<comment type="catalytic activity">
    <reaction evidence="3">
        <text>(6R)-10-formyltetrahydrofolate + H2O = (6S)-5,6,7,8-tetrahydrofolate + formate + H(+)</text>
        <dbReference type="Rhea" id="RHEA:19833"/>
        <dbReference type="ChEBI" id="CHEBI:15377"/>
        <dbReference type="ChEBI" id="CHEBI:15378"/>
        <dbReference type="ChEBI" id="CHEBI:15740"/>
        <dbReference type="ChEBI" id="CHEBI:57453"/>
        <dbReference type="ChEBI" id="CHEBI:195366"/>
        <dbReference type="EC" id="3.5.1.10"/>
    </reaction>
</comment>
<evidence type="ECO:0000256" key="3">
    <source>
        <dbReference type="HAMAP-Rule" id="MF_01927"/>
    </source>
</evidence>
<dbReference type="SUPFAM" id="SSF53328">
    <property type="entry name" value="Formyltransferase"/>
    <property type="match status" value="1"/>
</dbReference>
<keyword evidence="7" id="KW-1185">Reference proteome</keyword>
<dbReference type="RefSeq" id="WP_191764607.1">
    <property type="nucleotide sequence ID" value="NZ_JACSPM010000001.1"/>
</dbReference>
<comment type="function">
    <text evidence="3">Catalyzes the hydrolysis of 10-formyltetrahydrofolate (formyl-FH4) to formate and tetrahydrofolate (FH4).</text>
</comment>
<dbReference type="InterPro" id="IPR045865">
    <property type="entry name" value="ACT-like_dom_sf"/>
</dbReference>
<dbReference type="PANTHER" id="PTHR42706:SF1">
    <property type="entry name" value="FORMYLTETRAHYDROFOLATE DEFORMYLASE 2, MITOCHONDRIAL"/>
    <property type="match status" value="1"/>
</dbReference>
<dbReference type="InterPro" id="IPR004810">
    <property type="entry name" value="PurU"/>
</dbReference>
<keyword evidence="2 3" id="KW-0378">Hydrolase</keyword>
<dbReference type="Gene3D" id="3.40.50.170">
    <property type="entry name" value="Formyl transferase, N-terminal domain"/>
    <property type="match status" value="1"/>
</dbReference>
<comment type="similarity">
    <text evidence="3">Belongs to the PurU family.</text>
</comment>
<dbReference type="PROSITE" id="PS51671">
    <property type="entry name" value="ACT"/>
    <property type="match status" value="1"/>
</dbReference>
<dbReference type="GO" id="GO:0008864">
    <property type="term" value="F:formyltetrahydrofolate deformylase activity"/>
    <property type="evidence" value="ECO:0007669"/>
    <property type="project" value="UniProtKB-EC"/>
</dbReference>
<dbReference type="InterPro" id="IPR002376">
    <property type="entry name" value="Formyl_transf_N"/>
</dbReference>
<evidence type="ECO:0000313" key="6">
    <source>
        <dbReference type="EMBL" id="MBD8022836.1"/>
    </source>
</evidence>
<evidence type="ECO:0000256" key="2">
    <source>
        <dbReference type="ARBA" id="ARBA00022801"/>
    </source>
</evidence>
<dbReference type="Pfam" id="PF01842">
    <property type="entry name" value="ACT"/>
    <property type="match status" value="1"/>
</dbReference>
<dbReference type="Gene3D" id="3.30.70.260">
    <property type="match status" value="1"/>
</dbReference>
<dbReference type="Proteomes" id="UP000602532">
    <property type="component" value="Unassembled WGS sequence"/>
</dbReference>
<dbReference type="InterPro" id="IPR002912">
    <property type="entry name" value="ACT_dom"/>
</dbReference>
<dbReference type="InterPro" id="IPR041729">
    <property type="entry name" value="Formyl-FH4-Hydrolase_C"/>
</dbReference>
<dbReference type="Pfam" id="PF00551">
    <property type="entry name" value="Formyl_trans_N"/>
    <property type="match status" value="1"/>
</dbReference>
<keyword evidence="1 3" id="KW-0554">One-carbon metabolism</keyword>
<evidence type="ECO:0000259" key="5">
    <source>
        <dbReference type="PROSITE" id="PS51671"/>
    </source>
</evidence>
<comment type="caution">
    <text evidence="6">The sequence shown here is derived from an EMBL/GenBank/DDBJ whole genome shotgun (WGS) entry which is preliminary data.</text>
</comment>
<accession>A0ABR8X1Z5</accession>
<dbReference type="InterPro" id="IPR044074">
    <property type="entry name" value="PurU_ACT"/>
</dbReference>
<dbReference type="EMBL" id="JACSPM010000001">
    <property type="protein sequence ID" value="MBD8022836.1"/>
    <property type="molecule type" value="Genomic_DNA"/>
</dbReference>
<sequence>MAAHSPHLLPDHACLIVHGSDRPGIVAAVSALITRNQGNIVAFDQYSDDPTGGAYFQRVVFHRPDLSAALPGIEADLARTLGEGFDLEWTITDQSVPKRMAILASKQDHCLLDLLWRHRRGDLPVTIPMVISNHTTSADDVRSFGVPFFHVPSTPGPDKSASEAEIVKLLAGNVDFVVLARYMQILSADFLNKLGVPVINIHHSFLPAFIGAEPYKKAKERGVKLIGATSHYVTDDLDEGPIIDQDTIRVTHGDSVAELARRGADVERQVLSRAVLWHAQDRVIRHGNHTIVF</sequence>
<protein>
    <recommendedName>
        <fullName evidence="3 4">Formyltetrahydrofolate deformylase</fullName>
        <ecNumber evidence="3 4">3.5.1.10</ecNumber>
    </recommendedName>
    <alternativeName>
        <fullName evidence="3">Formyl-FH(4) hydrolase</fullName>
    </alternativeName>
</protein>
<feature type="active site" evidence="3">
    <location>
        <position position="238"/>
    </location>
</feature>
<proteinExistence type="inferred from homology"/>
<dbReference type="SUPFAM" id="SSF55021">
    <property type="entry name" value="ACT-like"/>
    <property type="match status" value="1"/>
</dbReference>
<dbReference type="CDD" id="cd04875">
    <property type="entry name" value="ACT_F4HF-DF"/>
    <property type="match status" value="1"/>
</dbReference>
<dbReference type="PANTHER" id="PTHR42706">
    <property type="entry name" value="FORMYLTETRAHYDROFOLATE DEFORMYLASE"/>
    <property type="match status" value="1"/>
</dbReference>
<keyword evidence="3" id="KW-0658">Purine biosynthesis</keyword>
<dbReference type="InterPro" id="IPR036477">
    <property type="entry name" value="Formyl_transf_N_sf"/>
</dbReference>